<evidence type="ECO:0000313" key="4">
    <source>
        <dbReference type="Proteomes" id="UP000254293"/>
    </source>
</evidence>
<reference evidence="3 4" key="1">
    <citation type="submission" date="2018-06" db="EMBL/GenBank/DDBJ databases">
        <authorList>
            <consortium name="Pathogen Informatics"/>
            <person name="Doyle S."/>
        </authorList>
    </citation>
    <scope>NUCLEOTIDE SEQUENCE [LARGE SCALE GENOMIC DNA]</scope>
    <source>
        <strain evidence="3 4">NCTC13336</strain>
    </source>
</reference>
<dbReference type="EMBL" id="UGJJ01000002">
    <property type="protein sequence ID" value="STR02704.1"/>
    <property type="molecule type" value="Genomic_DNA"/>
</dbReference>
<evidence type="ECO:0008006" key="5">
    <source>
        <dbReference type="Google" id="ProtNLM"/>
    </source>
</evidence>
<dbReference type="Proteomes" id="UP000254293">
    <property type="component" value="Unassembled WGS sequence"/>
</dbReference>
<keyword evidence="4" id="KW-1185">Reference proteome</keyword>
<name>A0A377R3B7_9NEIS</name>
<organism evidence="3 4">
    <name type="scientific">Kingella potus</name>
    <dbReference type="NCBI Taxonomy" id="265175"/>
    <lineage>
        <taxon>Bacteria</taxon>
        <taxon>Pseudomonadati</taxon>
        <taxon>Pseudomonadota</taxon>
        <taxon>Betaproteobacteria</taxon>
        <taxon>Neisseriales</taxon>
        <taxon>Neisseriaceae</taxon>
        <taxon>Kingella</taxon>
    </lineage>
</organism>
<dbReference type="RefSeq" id="WP_115308600.1">
    <property type="nucleotide sequence ID" value="NZ_UGJJ01000002.1"/>
</dbReference>
<feature type="signal peptide" evidence="2">
    <location>
        <begin position="1"/>
        <end position="20"/>
    </location>
</feature>
<keyword evidence="2" id="KW-0732">Signal</keyword>
<feature type="chain" id="PRO_5017069233" description="Periplasmic protein" evidence="2">
    <location>
        <begin position="21"/>
        <end position="107"/>
    </location>
</feature>
<feature type="coiled-coil region" evidence="1">
    <location>
        <begin position="47"/>
        <end position="95"/>
    </location>
</feature>
<evidence type="ECO:0000256" key="1">
    <source>
        <dbReference type="SAM" id="Coils"/>
    </source>
</evidence>
<evidence type="ECO:0000256" key="2">
    <source>
        <dbReference type="SAM" id="SignalP"/>
    </source>
</evidence>
<gene>
    <name evidence="3" type="ORF">NCTC13336_01583</name>
</gene>
<keyword evidence="1" id="KW-0175">Coiled coil</keyword>
<dbReference type="AlphaFoldDB" id="A0A377R3B7"/>
<evidence type="ECO:0000313" key="3">
    <source>
        <dbReference type="EMBL" id="STR02704.1"/>
    </source>
</evidence>
<dbReference type="OrthoDB" id="8607331at2"/>
<sequence length="107" mass="11500">MNARPFFATLVLAAAPFACADAADELLSAQAAFRQALSEQNSTGSKLAFVEEKLTGAQQRKAAAEADIQTYTQQLEQMRQQKAADDNALQQAGERLNAAWQAARGGR</sequence>
<proteinExistence type="predicted"/>
<protein>
    <recommendedName>
        <fullName evidence="5">Periplasmic protein</fullName>
    </recommendedName>
</protein>
<accession>A0A377R3B7</accession>